<comment type="caution">
    <text evidence="2">The sequence shown here is derived from an EMBL/GenBank/DDBJ whole genome shotgun (WGS) entry which is preliminary data.</text>
</comment>
<dbReference type="Proteomes" id="UP001218218">
    <property type="component" value="Unassembled WGS sequence"/>
</dbReference>
<protein>
    <submittedName>
        <fullName evidence="2">Uncharacterized protein</fullName>
    </submittedName>
</protein>
<keyword evidence="3" id="KW-1185">Reference proteome</keyword>
<name>A0AAD6Z661_9AGAR</name>
<feature type="compositionally biased region" description="Polar residues" evidence="1">
    <location>
        <begin position="289"/>
        <end position="307"/>
    </location>
</feature>
<dbReference type="AlphaFoldDB" id="A0AAD6Z661"/>
<dbReference type="EMBL" id="JARIHO010000081">
    <property type="protein sequence ID" value="KAJ7309458.1"/>
    <property type="molecule type" value="Genomic_DNA"/>
</dbReference>
<accession>A0AAD6Z661</accession>
<evidence type="ECO:0000256" key="1">
    <source>
        <dbReference type="SAM" id="MobiDB-lite"/>
    </source>
</evidence>
<evidence type="ECO:0000313" key="2">
    <source>
        <dbReference type="EMBL" id="KAJ7309458.1"/>
    </source>
</evidence>
<evidence type="ECO:0000313" key="3">
    <source>
        <dbReference type="Proteomes" id="UP001218218"/>
    </source>
</evidence>
<gene>
    <name evidence="2" type="ORF">DFH08DRAFT_823400</name>
</gene>
<reference evidence="2" key="1">
    <citation type="submission" date="2023-03" db="EMBL/GenBank/DDBJ databases">
        <title>Massive genome expansion in bonnet fungi (Mycena s.s.) driven by repeated elements and novel gene families across ecological guilds.</title>
        <authorList>
            <consortium name="Lawrence Berkeley National Laboratory"/>
            <person name="Harder C.B."/>
            <person name="Miyauchi S."/>
            <person name="Viragh M."/>
            <person name="Kuo A."/>
            <person name="Thoen E."/>
            <person name="Andreopoulos B."/>
            <person name="Lu D."/>
            <person name="Skrede I."/>
            <person name="Drula E."/>
            <person name="Henrissat B."/>
            <person name="Morin E."/>
            <person name="Kohler A."/>
            <person name="Barry K."/>
            <person name="LaButti K."/>
            <person name="Morin E."/>
            <person name="Salamov A."/>
            <person name="Lipzen A."/>
            <person name="Mereny Z."/>
            <person name="Hegedus B."/>
            <person name="Baldrian P."/>
            <person name="Stursova M."/>
            <person name="Weitz H."/>
            <person name="Taylor A."/>
            <person name="Grigoriev I.V."/>
            <person name="Nagy L.G."/>
            <person name="Martin F."/>
            <person name="Kauserud H."/>
        </authorList>
    </citation>
    <scope>NUCLEOTIDE SEQUENCE</scope>
    <source>
        <strain evidence="2">CBHHK002</strain>
    </source>
</reference>
<organism evidence="2 3">
    <name type="scientific">Mycena albidolilacea</name>
    <dbReference type="NCBI Taxonomy" id="1033008"/>
    <lineage>
        <taxon>Eukaryota</taxon>
        <taxon>Fungi</taxon>
        <taxon>Dikarya</taxon>
        <taxon>Basidiomycota</taxon>
        <taxon>Agaricomycotina</taxon>
        <taxon>Agaricomycetes</taxon>
        <taxon>Agaricomycetidae</taxon>
        <taxon>Agaricales</taxon>
        <taxon>Marasmiineae</taxon>
        <taxon>Mycenaceae</taxon>
        <taxon>Mycena</taxon>
    </lineage>
</organism>
<proteinExistence type="predicted"/>
<feature type="region of interest" description="Disordered" evidence="1">
    <location>
        <begin position="287"/>
        <end position="307"/>
    </location>
</feature>
<sequence length="307" mass="34550">MPLAVDLMAHLSDYEGLSNVLAQWDTERTALLSVGYDRKSNVDASIQLSLPVLESLPIVTDACQQFLPPSTALVQCLRKLFYVLLELYMNYNAEQLWPVMKQITQNLANFQEVLQQGLYENTSDLGDTIYSISKLSSFYRITGHSPLPLIECIQHIIHFMTQVLHSSNYYLTFDGEQIIIQTISILELVINSLLESKFYNAHRNGEYCTAQAHAREAQKLSQLSANLYHEATALWIEAMISHRTEKHLRFRRLKLSEGSSQGCAAVISCMRYFPAGTAALKTHTWDSGGRSSTMERASAATNATLSF</sequence>